<dbReference type="Gene3D" id="3.90.226.10">
    <property type="entry name" value="2-enoyl-CoA Hydratase, Chain A, domain 1"/>
    <property type="match status" value="2"/>
</dbReference>
<dbReference type="GO" id="GO:0004658">
    <property type="term" value="F:propionyl-CoA carboxylase activity"/>
    <property type="evidence" value="ECO:0007669"/>
    <property type="project" value="UniProtKB-ARBA"/>
</dbReference>
<comment type="caution">
    <text evidence="5">The sequence shown here is derived from an EMBL/GenBank/DDBJ whole genome shotgun (WGS) entry which is preliminary data.</text>
</comment>
<accession>A0A1F5F278</accession>
<dbReference type="GO" id="GO:0009317">
    <property type="term" value="C:acetyl-CoA carboxylase complex"/>
    <property type="evidence" value="ECO:0007669"/>
    <property type="project" value="InterPro"/>
</dbReference>
<dbReference type="GO" id="GO:0003989">
    <property type="term" value="F:acetyl-CoA carboxylase activity"/>
    <property type="evidence" value="ECO:0007669"/>
    <property type="project" value="InterPro"/>
</dbReference>
<dbReference type="GO" id="GO:0006633">
    <property type="term" value="P:fatty acid biosynthetic process"/>
    <property type="evidence" value="ECO:0007669"/>
    <property type="project" value="InterPro"/>
</dbReference>
<comment type="similarity">
    <text evidence="1">Belongs to the AccD/PCCB family.</text>
</comment>
<evidence type="ECO:0000313" key="5">
    <source>
        <dbReference type="EMBL" id="OGD73692.1"/>
    </source>
</evidence>
<feature type="domain" description="CoA carboxyltransferase N-terminal" evidence="3">
    <location>
        <begin position="3"/>
        <end position="258"/>
    </location>
</feature>
<dbReference type="InterPro" id="IPR029045">
    <property type="entry name" value="ClpP/crotonase-like_dom_sf"/>
</dbReference>
<dbReference type="PROSITE" id="PS50989">
    <property type="entry name" value="COA_CT_CTER"/>
    <property type="match status" value="1"/>
</dbReference>
<reference evidence="5 6" key="1">
    <citation type="journal article" date="2016" name="Nat. Commun.">
        <title>Thousands of microbial genomes shed light on interconnected biogeochemical processes in an aquifer system.</title>
        <authorList>
            <person name="Anantharaman K."/>
            <person name="Brown C.T."/>
            <person name="Hug L.A."/>
            <person name="Sharon I."/>
            <person name="Castelle C.J."/>
            <person name="Probst A.J."/>
            <person name="Thomas B.C."/>
            <person name="Singh A."/>
            <person name="Wilkins M.J."/>
            <person name="Karaoz U."/>
            <person name="Brodie E.L."/>
            <person name="Williams K.H."/>
            <person name="Hubbard S.S."/>
            <person name="Banfield J.F."/>
        </authorList>
    </citation>
    <scope>NUCLEOTIDE SEQUENCE [LARGE SCALE GENOMIC DNA]</scope>
</reference>
<dbReference type="SUPFAM" id="SSF52096">
    <property type="entry name" value="ClpP/crotonase"/>
    <property type="match status" value="2"/>
</dbReference>
<name>A0A1F5F278_9BACT</name>
<dbReference type="GO" id="GO:0015977">
    <property type="term" value="P:carbon fixation"/>
    <property type="evidence" value="ECO:0007669"/>
    <property type="project" value="UniProtKB-ARBA"/>
</dbReference>
<organism evidence="5 6">
    <name type="scientific">Candidatus Coatesbacteria bacterium RBG_13_66_14</name>
    <dbReference type="NCBI Taxonomy" id="1817816"/>
    <lineage>
        <taxon>Bacteria</taxon>
        <taxon>Candidatus Coatesiibacteriota</taxon>
    </lineage>
</organism>
<evidence type="ECO:0000259" key="4">
    <source>
        <dbReference type="PROSITE" id="PS50989"/>
    </source>
</evidence>
<feature type="region of interest" description="Disordered" evidence="2">
    <location>
        <begin position="248"/>
        <end position="267"/>
    </location>
</feature>
<dbReference type="FunFam" id="3.90.226.10:FF:000017">
    <property type="entry name" value="Propionyl-CoA carboxylase subunit beta 5"/>
    <property type="match status" value="1"/>
</dbReference>
<keyword evidence="5" id="KW-0808">Transferase</keyword>
<dbReference type="Pfam" id="PF01039">
    <property type="entry name" value="Carboxyl_trans"/>
    <property type="match status" value="1"/>
</dbReference>
<dbReference type="Proteomes" id="UP000177187">
    <property type="component" value="Unassembled WGS sequence"/>
</dbReference>
<proteinExistence type="inferred from homology"/>
<evidence type="ECO:0000259" key="3">
    <source>
        <dbReference type="PROSITE" id="PS50980"/>
    </source>
</evidence>
<dbReference type="InterPro" id="IPR011762">
    <property type="entry name" value="COA_CT_N"/>
</dbReference>
<dbReference type="GO" id="GO:0016740">
    <property type="term" value="F:transferase activity"/>
    <property type="evidence" value="ECO:0007669"/>
    <property type="project" value="UniProtKB-KW"/>
</dbReference>
<dbReference type="InterPro" id="IPR051047">
    <property type="entry name" value="AccD/PCCB"/>
</dbReference>
<dbReference type="PANTHER" id="PTHR43842:SF2">
    <property type="entry name" value="PROPIONYL-COA CARBOXYLASE BETA CHAIN, MITOCHONDRIAL"/>
    <property type="match status" value="1"/>
</dbReference>
<dbReference type="PANTHER" id="PTHR43842">
    <property type="entry name" value="PROPIONYL-COA CARBOXYLASE BETA CHAIN"/>
    <property type="match status" value="1"/>
</dbReference>
<sequence>MPNEDKYKKLAELRQKALAGDPEKIAKQQAKGKLTARERLGILFDDGTFQELDRFKVHRCTDFDMESNRPLGDGVITGYGLIEGRLTYAFAQDFTVFGGTLSRAHGEKICKVMDLALKNGAPFVGLNDSGGARIQEGVDSLAGYAEVFQANTMASGVIPQISAIMGPCAGGAVYSPAVTDFAFMVDGTSHMFLTGPDVIKTVMNEEVSFEELGGARVHASKSGVCHVVAANEFECLQGIRRLLQFFPQNNMEDPPPAKTSDDPARMDPELDGIVPDSTTKPYDMKDIIRLVVDDGDFFETHADFAANHITGFARFNGRPVGIVAHQPAVLAGCLDIDSSCKSARMIRFCDCFNLPVVTFSDVPGFLPGTDQEWRGVIKHGAMLLYAYAEATVPKVHVITRKSYGGAYAVTSNRHMRGDIVYAWPTAEIAVMGAEGAVQILYRRELKAADDPKALAAKLAAEFRERFADPYTAAGLGYVDEVIMPHETRPKIIAALEMLKHKRDHNPPKKHGNIPL</sequence>
<evidence type="ECO:0000256" key="2">
    <source>
        <dbReference type="SAM" id="MobiDB-lite"/>
    </source>
</evidence>
<dbReference type="PROSITE" id="PS50980">
    <property type="entry name" value="COA_CT_NTER"/>
    <property type="match status" value="1"/>
</dbReference>
<gene>
    <name evidence="5" type="ORF">A2Y64_08800</name>
</gene>
<dbReference type="InterPro" id="IPR034733">
    <property type="entry name" value="AcCoA_carboxyl_beta"/>
</dbReference>
<dbReference type="AlphaFoldDB" id="A0A1F5F278"/>
<dbReference type="STRING" id="1817816.A2Y64_08800"/>
<dbReference type="FunFam" id="3.90.226.10:FF:000016">
    <property type="entry name" value="Propionyl-CoA carboxylase, beta subunit"/>
    <property type="match status" value="1"/>
</dbReference>
<dbReference type="InterPro" id="IPR000438">
    <property type="entry name" value="Acetyl_CoA_COase_Trfase_b_su"/>
</dbReference>
<evidence type="ECO:0000256" key="1">
    <source>
        <dbReference type="ARBA" id="ARBA00006102"/>
    </source>
</evidence>
<evidence type="ECO:0000313" key="6">
    <source>
        <dbReference type="Proteomes" id="UP000177187"/>
    </source>
</evidence>
<feature type="domain" description="CoA carboxyltransferase C-terminal" evidence="4">
    <location>
        <begin position="265"/>
        <end position="497"/>
    </location>
</feature>
<protein>
    <submittedName>
        <fullName evidence="5">Methylmalonyl-CoA carboxyltransferase</fullName>
    </submittedName>
</protein>
<dbReference type="PRINTS" id="PR01070">
    <property type="entry name" value="ACCCTRFRASEB"/>
</dbReference>
<dbReference type="EMBL" id="MFAF01000117">
    <property type="protein sequence ID" value="OGD73692.1"/>
    <property type="molecule type" value="Genomic_DNA"/>
</dbReference>
<dbReference type="InterPro" id="IPR011763">
    <property type="entry name" value="COA_CT_C"/>
</dbReference>